<dbReference type="OrthoDB" id="4349954at2759"/>
<dbReference type="Gene3D" id="3.40.980.10">
    <property type="entry name" value="MoaB/Mog-like domain"/>
    <property type="match status" value="1"/>
</dbReference>
<dbReference type="InterPro" id="IPR005110">
    <property type="entry name" value="MoeA_linker/N"/>
</dbReference>
<evidence type="ECO:0000313" key="4">
    <source>
        <dbReference type="EMBL" id="CAD7229076.1"/>
    </source>
</evidence>
<protein>
    <submittedName>
        <fullName evidence="4">Uncharacterized protein</fullName>
    </submittedName>
</protein>
<dbReference type="PANTHER" id="PTHR10192">
    <property type="entry name" value="MOLYBDOPTERIN BIOSYNTHESIS PROTEIN"/>
    <property type="match status" value="1"/>
</dbReference>
<keyword evidence="3" id="KW-0479">Metal-binding</keyword>
<keyword evidence="3" id="KW-0460">Magnesium</keyword>
<comment type="catalytic activity">
    <reaction evidence="3">
        <text>molybdopterin + ATP + H(+) = adenylyl-molybdopterin + diphosphate</text>
        <dbReference type="Rhea" id="RHEA:31331"/>
        <dbReference type="ChEBI" id="CHEBI:15378"/>
        <dbReference type="ChEBI" id="CHEBI:30616"/>
        <dbReference type="ChEBI" id="CHEBI:33019"/>
        <dbReference type="ChEBI" id="CHEBI:58698"/>
        <dbReference type="ChEBI" id="CHEBI:62727"/>
    </reaction>
</comment>
<organism evidence="4">
    <name type="scientific">Cyprideis torosa</name>
    <dbReference type="NCBI Taxonomy" id="163714"/>
    <lineage>
        <taxon>Eukaryota</taxon>
        <taxon>Metazoa</taxon>
        <taxon>Ecdysozoa</taxon>
        <taxon>Arthropoda</taxon>
        <taxon>Crustacea</taxon>
        <taxon>Oligostraca</taxon>
        <taxon>Ostracoda</taxon>
        <taxon>Podocopa</taxon>
        <taxon>Podocopida</taxon>
        <taxon>Cytherocopina</taxon>
        <taxon>Cytheroidea</taxon>
        <taxon>Cytherideidae</taxon>
        <taxon>Cyprideis</taxon>
    </lineage>
</organism>
<dbReference type="AlphaFoldDB" id="A0A7R8WCI8"/>
<dbReference type="PANTHER" id="PTHR10192:SF5">
    <property type="entry name" value="GEPHYRIN"/>
    <property type="match status" value="1"/>
</dbReference>
<name>A0A7R8WCI8_9CRUS</name>
<dbReference type="Gene3D" id="2.170.190.11">
    <property type="entry name" value="Molybdopterin biosynthesis moea protein, domain 3"/>
    <property type="match status" value="1"/>
</dbReference>
<keyword evidence="3" id="KW-0808">Transferase</keyword>
<dbReference type="Pfam" id="PF01967">
    <property type="entry name" value="MoaC"/>
    <property type="match status" value="1"/>
</dbReference>
<comment type="pathway">
    <text evidence="1 3">Cofactor biosynthesis; molybdopterin biosynthesis.</text>
</comment>
<dbReference type="InterPro" id="IPR038987">
    <property type="entry name" value="MoeA-like"/>
</dbReference>
<keyword evidence="2 3" id="KW-0501">Molybdenum cofactor biosynthesis</keyword>
<dbReference type="InterPro" id="IPR002820">
    <property type="entry name" value="Mopterin_CF_biosynth-C_dom"/>
</dbReference>
<dbReference type="GO" id="GO:0061598">
    <property type="term" value="F:molybdopterin adenylyltransferase activity"/>
    <property type="evidence" value="ECO:0007669"/>
    <property type="project" value="UniProtKB-UniRule"/>
</dbReference>
<feature type="non-terminal residue" evidence="4">
    <location>
        <position position="451"/>
    </location>
</feature>
<dbReference type="InterPro" id="IPR036425">
    <property type="entry name" value="MoaB/Mog-like_dom_sf"/>
</dbReference>
<comment type="function">
    <text evidence="3">Catalyzes two steps in the biosynthesis of the molybdenum cofactor. In the first step, molybdopterin is adenylated. Subsequently, molybdate is inserted into adenylated molybdopterin and AMP is released.</text>
</comment>
<dbReference type="Pfam" id="PF03453">
    <property type="entry name" value="MoeA_N"/>
    <property type="match status" value="1"/>
</dbReference>
<keyword evidence="3" id="KW-0500">Molybdenum</keyword>
<dbReference type="GO" id="GO:0046872">
    <property type="term" value="F:metal ion binding"/>
    <property type="evidence" value="ECO:0007669"/>
    <property type="project" value="UniProtKB-UniRule"/>
</dbReference>
<dbReference type="InterPro" id="IPR036522">
    <property type="entry name" value="MoaC_sf"/>
</dbReference>
<dbReference type="Gene3D" id="3.90.105.10">
    <property type="entry name" value="Molybdopterin biosynthesis moea protein, domain 2"/>
    <property type="match status" value="1"/>
</dbReference>
<dbReference type="Gene3D" id="3.30.70.640">
    <property type="entry name" value="Molybdopterin cofactor biosynthesis C (MoaC) domain"/>
    <property type="match status" value="1"/>
</dbReference>
<comment type="similarity">
    <text evidence="3">Belongs to the MoeA family.</text>
</comment>
<dbReference type="EMBL" id="OB661856">
    <property type="protein sequence ID" value="CAD7229076.1"/>
    <property type="molecule type" value="Genomic_DNA"/>
</dbReference>
<dbReference type="GO" id="GO:0005524">
    <property type="term" value="F:ATP binding"/>
    <property type="evidence" value="ECO:0007669"/>
    <property type="project" value="UniProtKB-UniRule"/>
</dbReference>
<dbReference type="GO" id="GO:0005829">
    <property type="term" value="C:cytosol"/>
    <property type="evidence" value="ECO:0007669"/>
    <property type="project" value="TreeGrafter"/>
</dbReference>
<accession>A0A7R8WCI8</accession>
<dbReference type="UniPathway" id="UPA00344"/>
<dbReference type="GO" id="GO:0006777">
    <property type="term" value="P:Mo-molybdopterin cofactor biosynthetic process"/>
    <property type="evidence" value="ECO:0007669"/>
    <property type="project" value="UniProtKB-UniRule"/>
</dbReference>
<gene>
    <name evidence="4" type="ORF">CTOB1V02_LOCUS6949</name>
</gene>
<comment type="catalytic activity">
    <reaction evidence="3">
        <text>adenylyl-molybdopterin + molybdate = Mo-molybdopterin + AMP + H(+)</text>
        <dbReference type="Rhea" id="RHEA:35047"/>
        <dbReference type="ChEBI" id="CHEBI:15378"/>
        <dbReference type="ChEBI" id="CHEBI:36264"/>
        <dbReference type="ChEBI" id="CHEBI:62727"/>
        <dbReference type="ChEBI" id="CHEBI:71302"/>
        <dbReference type="ChEBI" id="CHEBI:456215"/>
    </reaction>
</comment>
<sequence length="451" mass="50147">MNDITHKVKTARQAIAIGAVFCNEESIEKIKSGNLPKGEPFQVCKSAAMLAAKQTANLIPHCHPVPIDALSVKHFLFDDPLLKDYTTHTQTGVYFVVEAKSIGRTGIEMEALTATSLACLTLYDLLKPLGKKDLSMGDIRLLEKRGGKSDKPNYPAKLRQAVIISNSAHDQGEEKINALFSDISALLEKNKISVLDQCIVHSDEELNASLDRFVSDEVPLILISGKTSTQSDWITDLEARMDRKLDGFVHAMYQYGLERNPLAANSNLTAGVVQKSLSFRSKRGAVCHFTKDISPLNGLAMISYQEALDLILAKALQWGEETLPLEQAIGRFLAQDLISDRDYPPFNRAAMDGFALRAEDKRSEYQIKESVFPGQAAQEKIGKGEAYRIMTGAAVPIAANCVIQKEVCQHRNIDRFQLEHGNAFFYIGQSHMLGRTYNYSTAYRQLLHNRQ</sequence>
<reference evidence="4" key="1">
    <citation type="submission" date="2020-11" db="EMBL/GenBank/DDBJ databases">
        <authorList>
            <person name="Tran Van P."/>
        </authorList>
    </citation>
    <scope>NUCLEOTIDE SEQUENCE</scope>
</reference>
<evidence type="ECO:0000256" key="3">
    <source>
        <dbReference type="RuleBase" id="RU365090"/>
    </source>
</evidence>
<evidence type="ECO:0000256" key="1">
    <source>
        <dbReference type="ARBA" id="ARBA00005046"/>
    </source>
</evidence>
<evidence type="ECO:0000256" key="2">
    <source>
        <dbReference type="ARBA" id="ARBA00023150"/>
    </source>
</evidence>
<dbReference type="SUPFAM" id="SSF63882">
    <property type="entry name" value="MoeA N-terminal region -like"/>
    <property type="match status" value="1"/>
</dbReference>
<dbReference type="InterPro" id="IPR036135">
    <property type="entry name" value="MoeA_linker/N_sf"/>
</dbReference>
<comment type="cofactor">
    <cofactor evidence="3">
        <name>Mg(2+)</name>
        <dbReference type="ChEBI" id="CHEBI:18420"/>
    </cofactor>
</comment>
<proteinExistence type="inferred from homology"/>
<dbReference type="GO" id="GO:0061599">
    <property type="term" value="F:molybdopterin molybdotransferase activity"/>
    <property type="evidence" value="ECO:0007669"/>
    <property type="project" value="UniProtKB-UniRule"/>
</dbReference>
<dbReference type="SUPFAM" id="SSF55040">
    <property type="entry name" value="Molybdenum cofactor biosynthesis protein C, MoaC"/>
    <property type="match status" value="1"/>
</dbReference>